<keyword evidence="2" id="KW-0732">Signal</keyword>
<dbReference type="EMBL" id="DXCF01000018">
    <property type="protein sequence ID" value="HIZ09507.1"/>
    <property type="molecule type" value="Genomic_DNA"/>
</dbReference>
<dbReference type="Gene3D" id="3.80.10.10">
    <property type="entry name" value="Ribonuclease Inhibitor"/>
    <property type="match status" value="5"/>
</dbReference>
<dbReference type="NCBIfam" id="TIGR02543">
    <property type="entry name" value="List_Bact_rpt"/>
    <property type="match status" value="1"/>
</dbReference>
<accession>A0A9D2IHQ7</accession>
<comment type="caution">
    <text evidence="3">The sequence shown here is derived from an EMBL/GenBank/DDBJ whole genome shotgun (WGS) entry which is preliminary data.</text>
</comment>
<dbReference type="SUPFAM" id="SSF52058">
    <property type="entry name" value="L domain-like"/>
    <property type="match status" value="4"/>
</dbReference>
<dbReference type="InterPro" id="IPR042229">
    <property type="entry name" value="Listeria/Bacterioides_rpt_sf"/>
</dbReference>
<dbReference type="Pfam" id="PF13306">
    <property type="entry name" value="LRR_5"/>
    <property type="match status" value="7"/>
</dbReference>
<dbReference type="InterPro" id="IPR032675">
    <property type="entry name" value="LRR_dom_sf"/>
</dbReference>
<dbReference type="Gene3D" id="2.60.40.4270">
    <property type="entry name" value="Listeria-Bacteroides repeat domain"/>
    <property type="match status" value="1"/>
</dbReference>
<dbReference type="InterPro" id="IPR053139">
    <property type="entry name" value="Surface_bspA-like"/>
</dbReference>
<dbReference type="AlphaFoldDB" id="A0A9D2IHQ7"/>
<evidence type="ECO:0000256" key="1">
    <source>
        <dbReference type="ARBA" id="ARBA00004196"/>
    </source>
</evidence>
<reference evidence="3" key="2">
    <citation type="submission" date="2021-04" db="EMBL/GenBank/DDBJ databases">
        <authorList>
            <person name="Gilroy R."/>
        </authorList>
    </citation>
    <scope>NUCLEOTIDE SEQUENCE</scope>
    <source>
        <strain evidence="3">CHK192-19661</strain>
    </source>
</reference>
<dbReference type="Proteomes" id="UP000824025">
    <property type="component" value="Unassembled WGS sequence"/>
</dbReference>
<name>A0A9D2IHQ7_9FIRM</name>
<dbReference type="Gene3D" id="3.40.50.12480">
    <property type="match status" value="1"/>
</dbReference>
<protein>
    <submittedName>
        <fullName evidence="3">Leucine-rich repeat protein</fullName>
    </submittedName>
</protein>
<dbReference type="InterPro" id="IPR026906">
    <property type="entry name" value="LRR_5"/>
</dbReference>
<evidence type="ECO:0000313" key="3">
    <source>
        <dbReference type="EMBL" id="HIZ09507.1"/>
    </source>
</evidence>
<evidence type="ECO:0000313" key="4">
    <source>
        <dbReference type="Proteomes" id="UP000824025"/>
    </source>
</evidence>
<dbReference type="GO" id="GO:0030313">
    <property type="term" value="C:cell envelope"/>
    <property type="evidence" value="ECO:0007669"/>
    <property type="project" value="UniProtKB-SubCell"/>
</dbReference>
<evidence type="ECO:0000256" key="2">
    <source>
        <dbReference type="SAM" id="SignalP"/>
    </source>
</evidence>
<proteinExistence type="predicted"/>
<dbReference type="InterPro" id="IPR013378">
    <property type="entry name" value="InlB-like_B-rpt"/>
</dbReference>
<dbReference type="PANTHER" id="PTHR45661">
    <property type="entry name" value="SURFACE ANTIGEN"/>
    <property type="match status" value="1"/>
</dbReference>
<reference evidence="3" key="1">
    <citation type="journal article" date="2021" name="PeerJ">
        <title>Extensive microbial diversity within the chicken gut microbiome revealed by metagenomics and culture.</title>
        <authorList>
            <person name="Gilroy R."/>
            <person name="Ravi A."/>
            <person name="Getino M."/>
            <person name="Pursley I."/>
            <person name="Horton D.L."/>
            <person name="Alikhan N.F."/>
            <person name="Baker D."/>
            <person name="Gharbi K."/>
            <person name="Hall N."/>
            <person name="Watson M."/>
            <person name="Adriaenssens E.M."/>
            <person name="Foster-Nyarko E."/>
            <person name="Jarju S."/>
            <person name="Secka A."/>
            <person name="Antonio M."/>
            <person name="Oren A."/>
            <person name="Chaudhuri R.R."/>
            <person name="La Ragione R."/>
            <person name="Hildebrand F."/>
            <person name="Pallen M.J."/>
        </authorList>
    </citation>
    <scope>NUCLEOTIDE SEQUENCE</scope>
    <source>
        <strain evidence="3">CHK192-19661</strain>
    </source>
</reference>
<dbReference type="Pfam" id="PF09479">
    <property type="entry name" value="Flg_new"/>
    <property type="match status" value="1"/>
</dbReference>
<sequence>MKKKLALLMLSIAAVLCMIGFTACSNDTEDPDSAVQYQVYFDTNGNGYLDNSTVYASVIEEAPVPSSYDNMQSFAGWYTDPNCSDGNKVAFPYTVTKDITLYAKWEEIPFIFELNEEGTGYIVTDYIGNRFDEAQSVIIPETHNGLPVVEIGEQAFINCENIERLSIPSSIRVISPSAFDGCQNLRYNEYDNAYYLGNDKNPYVVLMQAKDQAIDSCIIHEKTKIINHRAFILCENLTDITIPNGVVFIGIEAFFGCNRLTDISVPDSIQLVAEGAFECANLSYNLYNGAYYLGNNINPYVFLIQAADEVTDCVIHENTKVINNFVFQNCDSLKSVSIPGGIVSIGPDLFHNCVNLTSVEIENGIKEIGQGMFSGCEKLETVVIPDSVLSIGYGAFVGCSNLKSISIGSSVSFIGNDAFQGCRSLTEIVIPNSVTSIGWNIFAGCESLQTVVIGRGVTFIGGSAFRDCSNLEEITVIDGNTAYYTAGNCLIDIENQSIVLGLNDCVIPSDGSVLSIADYAFSARDKLTNIEIPESIRSIGSYAFSNCTNLTAVSFAENSQLRGIADYAFENCGKLTSIMFPEGIDYIGRYALFNCKSLTDLFIPASVEDIGDDAFRGCAGIESIRVANGNATYHSKGNCLIETNSKTLIRGCKNSQIPSDGTVTSIGTYAFSNCTGLTSFSIPESVTSIGSSAFSGCTSLTNIEIPDGVTSIGSFAFSGCNALTIYCEATSEPDGWDVHWNRYYSHSPFYGLRNSCYPVVWNCKSDEIADDGYIYEVIGGIRYALKDGTATVSGQPISISASIIIPASVTYEEQSYSVTSIGNHAFDGCIELTSITIPDSVTSIGDCAFYGCIGLTSITIPDSVTSIGYEAFFGCSALTSINVNENNPKYCSENGIVFSKDKTTLVCYPAGKKNSSYFIPDSVTSIGSYAFDGCGALKTVTFNENSQLNTIRRYAFYGCSTLTSITIPDGVTSIGDFAFHSCTSLETVTFGGNSQLEVIGISAFYGCSTLTSIIIPNSVTNIGREAFDRCDGLGTIYYGGTEEQWDAVLIGERNYYLENATRYYYSEELTEEQKADGNNYWHYGTDGVTPVVWTKETL</sequence>
<dbReference type="PANTHER" id="PTHR45661:SF3">
    <property type="entry name" value="IG-LIKE DOMAIN-CONTAINING PROTEIN"/>
    <property type="match status" value="1"/>
</dbReference>
<feature type="chain" id="PRO_5039050500" evidence="2">
    <location>
        <begin position="26"/>
        <end position="1098"/>
    </location>
</feature>
<organism evidence="3 4">
    <name type="scientific">Candidatus Borkfalkia avicola</name>
    <dbReference type="NCBI Taxonomy" id="2838503"/>
    <lineage>
        <taxon>Bacteria</taxon>
        <taxon>Bacillati</taxon>
        <taxon>Bacillota</taxon>
        <taxon>Clostridia</taxon>
        <taxon>Christensenellales</taxon>
        <taxon>Christensenellaceae</taxon>
        <taxon>Candidatus Borkfalkia</taxon>
    </lineage>
</organism>
<comment type="subcellular location">
    <subcellularLocation>
        <location evidence="1">Cell envelope</location>
    </subcellularLocation>
</comment>
<feature type="signal peptide" evidence="2">
    <location>
        <begin position="1"/>
        <end position="25"/>
    </location>
</feature>
<dbReference type="PROSITE" id="PS51257">
    <property type="entry name" value="PROKAR_LIPOPROTEIN"/>
    <property type="match status" value="1"/>
</dbReference>
<gene>
    <name evidence="3" type="ORF">H9726_03355</name>
</gene>